<dbReference type="InterPro" id="IPR009091">
    <property type="entry name" value="RCC1/BLIP-II"/>
</dbReference>
<proteinExistence type="predicted"/>
<dbReference type="AlphaFoldDB" id="A0AAD3GYR5"/>
<feature type="repeat" description="RCC1" evidence="1">
    <location>
        <begin position="224"/>
        <end position="281"/>
    </location>
</feature>
<dbReference type="Gene3D" id="2.130.10.30">
    <property type="entry name" value="Regulator of chromosome condensation 1/beta-lactamase-inhibitor protein II"/>
    <property type="match status" value="2"/>
</dbReference>
<comment type="caution">
    <text evidence="2">The sequence shown here is derived from an EMBL/GenBank/DDBJ whole genome shotgun (WGS) entry which is preliminary data.</text>
</comment>
<reference evidence="2 3" key="1">
    <citation type="journal article" date="2021" name="Sci. Rep.">
        <title>The genome of the diatom Chaetoceros tenuissimus carries an ancient integrated fragment of an extant virus.</title>
        <authorList>
            <person name="Hongo Y."/>
            <person name="Kimura K."/>
            <person name="Takaki Y."/>
            <person name="Yoshida Y."/>
            <person name="Baba S."/>
            <person name="Kobayashi G."/>
            <person name="Nagasaki K."/>
            <person name="Hano T."/>
            <person name="Tomaru Y."/>
        </authorList>
    </citation>
    <scope>NUCLEOTIDE SEQUENCE [LARGE SCALE GENOMIC DNA]</scope>
    <source>
        <strain evidence="2 3">NIES-3715</strain>
    </source>
</reference>
<dbReference type="PANTHER" id="PTHR45982:SF1">
    <property type="entry name" value="REGULATOR OF CHROMOSOME CONDENSATION"/>
    <property type="match status" value="1"/>
</dbReference>
<dbReference type="Proteomes" id="UP001054902">
    <property type="component" value="Unassembled WGS sequence"/>
</dbReference>
<accession>A0AAD3GYR5</accession>
<organism evidence="2 3">
    <name type="scientific">Chaetoceros tenuissimus</name>
    <dbReference type="NCBI Taxonomy" id="426638"/>
    <lineage>
        <taxon>Eukaryota</taxon>
        <taxon>Sar</taxon>
        <taxon>Stramenopiles</taxon>
        <taxon>Ochrophyta</taxon>
        <taxon>Bacillariophyta</taxon>
        <taxon>Coscinodiscophyceae</taxon>
        <taxon>Chaetocerotophycidae</taxon>
        <taxon>Chaetocerotales</taxon>
        <taxon>Chaetocerotaceae</taxon>
        <taxon>Chaetoceros</taxon>
    </lineage>
</organism>
<keyword evidence="3" id="KW-1185">Reference proteome</keyword>
<feature type="repeat" description="RCC1" evidence="1">
    <location>
        <begin position="21"/>
        <end position="78"/>
    </location>
</feature>
<feature type="repeat" description="RCC1" evidence="1">
    <location>
        <begin position="82"/>
        <end position="136"/>
    </location>
</feature>
<dbReference type="PROSITE" id="PS50012">
    <property type="entry name" value="RCC1_3"/>
    <property type="match status" value="3"/>
</dbReference>
<dbReference type="Pfam" id="PF00415">
    <property type="entry name" value="RCC1"/>
    <property type="match status" value="2"/>
</dbReference>
<dbReference type="InterPro" id="IPR000408">
    <property type="entry name" value="Reg_chr_condens"/>
</dbReference>
<evidence type="ECO:0000256" key="1">
    <source>
        <dbReference type="PROSITE-ProRule" id="PRU00235"/>
    </source>
</evidence>
<name>A0AAD3GYR5_9STRA</name>
<gene>
    <name evidence="2" type="ORF">CTEN210_00801</name>
</gene>
<dbReference type="InterPro" id="IPR051553">
    <property type="entry name" value="Ran_GTPase-activating"/>
</dbReference>
<protein>
    <submittedName>
        <fullName evidence="2">Uncharacterized protein</fullName>
    </submittedName>
</protein>
<sequence length="317" mass="34245">MNSSVLRLAVALEHACAIFSSNIQCVGGNSYGQLGIGNNYASLTPVTIQLPINPETSARMTPVQVVTGAFHTCILVDEKDRGSVYCVGRNVDNQLGNDNNSDSNELVQVNGMDDTYLTNVKQTVAGCHHTCAIFQDDNAPLFCWGRNTEYQLGFNKEALRKESKDVKLMALSRYTTCIVTTSNVVECTTADKSTGGTFTVDFGDDEITKLTAGNNHFCALLKGNNAKCFGSNYFGQLGNGSRKYNDWITIPQSVVSHDESSLFEITDINAGGDSTCLVSDGKPICFGENSDYQLGIDSRETGDIFPVLTPTPFGCDV</sequence>
<evidence type="ECO:0000313" key="2">
    <source>
        <dbReference type="EMBL" id="GFH44327.1"/>
    </source>
</evidence>
<dbReference type="GO" id="GO:0005737">
    <property type="term" value="C:cytoplasm"/>
    <property type="evidence" value="ECO:0007669"/>
    <property type="project" value="TreeGrafter"/>
</dbReference>
<dbReference type="EMBL" id="BLLK01000019">
    <property type="protein sequence ID" value="GFH44327.1"/>
    <property type="molecule type" value="Genomic_DNA"/>
</dbReference>
<dbReference type="GO" id="GO:0005085">
    <property type="term" value="F:guanyl-nucleotide exchange factor activity"/>
    <property type="evidence" value="ECO:0007669"/>
    <property type="project" value="TreeGrafter"/>
</dbReference>
<dbReference type="SUPFAM" id="SSF50985">
    <property type="entry name" value="RCC1/BLIP-II"/>
    <property type="match status" value="1"/>
</dbReference>
<dbReference type="Pfam" id="PF13540">
    <property type="entry name" value="RCC1_2"/>
    <property type="match status" value="1"/>
</dbReference>
<dbReference type="PANTHER" id="PTHR45982">
    <property type="entry name" value="REGULATOR OF CHROMOSOME CONDENSATION"/>
    <property type="match status" value="1"/>
</dbReference>
<evidence type="ECO:0000313" key="3">
    <source>
        <dbReference type="Proteomes" id="UP001054902"/>
    </source>
</evidence>